<protein>
    <submittedName>
        <fullName evidence="1">Uncharacterized protein</fullName>
    </submittedName>
</protein>
<dbReference type="Proteomes" id="UP000288805">
    <property type="component" value="Unassembled WGS sequence"/>
</dbReference>
<gene>
    <name evidence="1" type="ORF">CK203_026868</name>
</gene>
<organism evidence="1 2">
    <name type="scientific">Vitis vinifera</name>
    <name type="common">Grape</name>
    <dbReference type="NCBI Taxonomy" id="29760"/>
    <lineage>
        <taxon>Eukaryota</taxon>
        <taxon>Viridiplantae</taxon>
        <taxon>Streptophyta</taxon>
        <taxon>Embryophyta</taxon>
        <taxon>Tracheophyta</taxon>
        <taxon>Spermatophyta</taxon>
        <taxon>Magnoliopsida</taxon>
        <taxon>eudicotyledons</taxon>
        <taxon>Gunneridae</taxon>
        <taxon>Pentapetalae</taxon>
        <taxon>rosids</taxon>
        <taxon>Vitales</taxon>
        <taxon>Vitaceae</taxon>
        <taxon>Viteae</taxon>
        <taxon>Vitis</taxon>
    </lineage>
</organism>
<reference evidence="1 2" key="1">
    <citation type="journal article" date="2018" name="PLoS Genet.">
        <title>Population sequencing reveals clonal diversity and ancestral inbreeding in the grapevine cultivar Chardonnay.</title>
        <authorList>
            <person name="Roach M.J."/>
            <person name="Johnson D.L."/>
            <person name="Bohlmann J."/>
            <person name="van Vuuren H.J."/>
            <person name="Jones S.J."/>
            <person name="Pretorius I.S."/>
            <person name="Schmidt S.A."/>
            <person name="Borneman A.R."/>
        </authorList>
    </citation>
    <scope>NUCLEOTIDE SEQUENCE [LARGE SCALE GENOMIC DNA]</scope>
    <source>
        <strain evidence="2">cv. Chardonnay</strain>
        <tissue evidence="1">Leaf</tissue>
    </source>
</reference>
<proteinExistence type="predicted"/>
<accession>A0A438IP48</accession>
<evidence type="ECO:0000313" key="1">
    <source>
        <dbReference type="EMBL" id="RVW98492.1"/>
    </source>
</evidence>
<dbReference type="EMBL" id="QGNW01000093">
    <property type="protein sequence ID" value="RVW98492.1"/>
    <property type="molecule type" value="Genomic_DNA"/>
</dbReference>
<comment type="caution">
    <text evidence="1">The sequence shown here is derived from an EMBL/GenBank/DDBJ whole genome shotgun (WGS) entry which is preliminary data.</text>
</comment>
<dbReference type="AlphaFoldDB" id="A0A438IP48"/>
<evidence type="ECO:0000313" key="2">
    <source>
        <dbReference type="Proteomes" id="UP000288805"/>
    </source>
</evidence>
<sequence length="144" mass="15662">MWKLIIGRKKVKGATTARKMGEGSSGCSAIQMRWGVSFFILDLEAKRCCFAFPKVTSGYGNVLLCHSTVWEAPPWFSQVVSMSWDSESSVLEVWGEEEGVTGRHIVGEVSLKGDLSGVGCVPKGLGQQLVVEAQALQAFTFKES</sequence>
<name>A0A438IP48_VITVI</name>